<dbReference type="Proteomes" id="UP000831576">
    <property type="component" value="Segment"/>
</dbReference>
<reference evidence="2" key="2">
    <citation type="journal article" date="2022" name="Viruses">
        <title>Genomic characterization of UFJF_PfDIW6: a novel lytic Pseudomonas fluorescens-phage with potential for biocontrol in the dairy industry.</title>
        <authorList>
            <person name="Hungaro H.M."/>
            <person name="Vidigal P.M.P."/>
            <person name="Nascimento E.C."/>
            <person name="Oliveira F.G.C."/>
            <person name="Gontijo M.T.P."/>
            <person name="Lopez M.E.S."/>
        </authorList>
    </citation>
    <scope>NUCLEOTIDE SEQUENCE</scope>
</reference>
<proteinExistence type="predicted"/>
<feature type="region of interest" description="Disordered" evidence="1">
    <location>
        <begin position="95"/>
        <end position="125"/>
    </location>
</feature>
<gene>
    <name evidence="2" type="ORF">UFJFPfDIW6_00009</name>
</gene>
<reference evidence="2" key="1">
    <citation type="journal article" date="2022" name="Food Microbiol.">
        <title>Lytic bacteriophages UFJF_PfDIW6 and UFJF_PfSW6 prevent Pseudomonas fluorescens growth in vitro and the proteolytic-caused spoilage of raw milk during chilled storage.</title>
        <authorList>
            <person name="Nascimento E.C.D."/>
            <person name="Sabino M.C."/>
            <person name="Corguinha L.D.R."/>
            <person name="Targino B.N."/>
            <person name="Lange C.C."/>
            <person name="Pinto C.L.O."/>
            <person name="Pinto P.F."/>
            <person name="Vidigal P.M.P."/>
            <person name="Sant'Ana A.S."/>
            <person name="Hungaro H.M."/>
        </authorList>
    </citation>
    <scope>NUCLEOTIDE SEQUENCE</scope>
</reference>
<keyword evidence="3" id="KW-1185">Reference proteome</keyword>
<evidence type="ECO:0000313" key="2">
    <source>
        <dbReference type="EMBL" id="UNY42217.1"/>
    </source>
</evidence>
<protein>
    <submittedName>
        <fullName evidence="2">Uncharacterized protein</fullName>
    </submittedName>
</protein>
<sequence length="125" mass="13243">MSKRYEVLERSFINGRLYEPKETVVLEIDSPGSNLKELGAVKAPTIQQDAGGFGLGYVAARGAAGKYVVKDDKDQRVGDFIGSKTEAEAEAARLNAGGEVVGPTIQQDADDNDQDNTNGNGLPDA</sequence>
<accession>A0AAE9GA49</accession>
<evidence type="ECO:0000256" key="1">
    <source>
        <dbReference type="SAM" id="MobiDB-lite"/>
    </source>
</evidence>
<organism evidence="2 3">
    <name type="scientific">Pseudomonas phage UFJF_PfDIW6</name>
    <dbReference type="NCBI Taxonomy" id="2927622"/>
    <lineage>
        <taxon>Viruses</taxon>
        <taxon>Duplodnaviria</taxon>
        <taxon>Heunggongvirae</taxon>
        <taxon>Uroviricota</taxon>
        <taxon>Caudoviricetes</taxon>
        <taxon>Purivirus</taxon>
        <taxon>Purivirus UFJFPfDIW6</taxon>
    </lineage>
</organism>
<evidence type="ECO:0000313" key="3">
    <source>
        <dbReference type="Proteomes" id="UP000831576"/>
    </source>
</evidence>
<name>A0AAE9GA49_9CAUD</name>
<dbReference type="EMBL" id="OM418631">
    <property type="protein sequence ID" value="UNY42217.1"/>
    <property type="molecule type" value="Genomic_DNA"/>
</dbReference>